<dbReference type="Pfam" id="PF07690">
    <property type="entry name" value="MFS_1"/>
    <property type="match status" value="1"/>
</dbReference>
<accession>A0A832C8R2</accession>
<feature type="transmembrane region" description="Helical" evidence="1">
    <location>
        <begin position="370"/>
        <end position="391"/>
    </location>
</feature>
<feature type="transmembrane region" description="Helical" evidence="1">
    <location>
        <begin position="250"/>
        <end position="270"/>
    </location>
</feature>
<name>A0A832C8R2_9CREN</name>
<gene>
    <name evidence="3" type="ORF">ENU41_05945</name>
</gene>
<keyword evidence="1" id="KW-0812">Transmembrane</keyword>
<keyword evidence="1" id="KW-1133">Transmembrane helix</keyword>
<protein>
    <submittedName>
        <fullName evidence="3">MFS transporter</fullName>
    </submittedName>
</protein>
<dbReference type="GO" id="GO:0022857">
    <property type="term" value="F:transmembrane transporter activity"/>
    <property type="evidence" value="ECO:0007669"/>
    <property type="project" value="InterPro"/>
</dbReference>
<feature type="transmembrane region" description="Helical" evidence="1">
    <location>
        <begin position="162"/>
        <end position="187"/>
    </location>
</feature>
<evidence type="ECO:0000313" key="3">
    <source>
        <dbReference type="EMBL" id="HGQ36201.1"/>
    </source>
</evidence>
<feature type="transmembrane region" description="Helical" evidence="1">
    <location>
        <begin position="214"/>
        <end position="235"/>
    </location>
</feature>
<feature type="transmembrane region" description="Helical" evidence="1">
    <location>
        <begin position="102"/>
        <end position="123"/>
    </location>
</feature>
<evidence type="ECO:0000256" key="1">
    <source>
        <dbReference type="SAM" id="Phobius"/>
    </source>
</evidence>
<dbReference type="EMBL" id="DTCK01000038">
    <property type="protein sequence ID" value="HGQ36201.1"/>
    <property type="molecule type" value="Genomic_DNA"/>
</dbReference>
<feature type="transmembrane region" description="Helical" evidence="1">
    <location>
        <begin position="12"/>
        <end position="30"/>
    </location>
</feature>
<comment type="caution">
    <text evidence="3">The sequence shown here is derived from an EMBL/GenBank/DDBJ whole genome shotgun (WGS) entry which is preliminary data.</text>
</comment>
<dbReference type="PANTHER" id="PTHR11360:SF304">
    <property type="entry name" value="MFS DOMAIN-CONTAINING PROTEIN"/>
    <property type="match status" value="1"/>
</dbReference>
<proteinExistence type="predicted"/>
<dbReference type="InterPro" id="IPR050327">
    <property type="entry name" value="Proton-linked_MCT"/>
</dbReference>
<evidence type="ECO:0000259" key="2">
    <source>
        <dbReference type="PROSITE" id="PS50850"/>
    </source>
</evidence>
<dbReference type="InterPro" id="IPR011701">
    <property type="entry name" value="MFS"/>
</dbReference>
<reference evidence="3" key="1">
    <citation type="journal article" date="2020" name="mSystems">
        <title>Genome- and Community-Level Interaction Insights into Carbon Utilization and Element Cycling Functions of Hydrothermarchaeota in Hydrothermal Sediment.</title>
        <authorList>
            <person name="Zhou Z."/>
            <person name="Liu Y."/>
            <person name="Xu W."/>
            <person name="Pan J."/>
            <person name="Luo Z.H."/>
            <person name="Li M."/>
        </authorList>
    </citation>
    <scope>NUCLEOTIDE SEQUENCE</scope>
    <source>
        <strain evidence="3">SpSt-667</strain>
    </source>
</reference>
<dbReference type="PANTHER" id="PTHR11360">
    <property type="entry name" value="MONOCARBOXYLATE TRANSPORTER"/>
    <property type="match status" value="1"/>
</dbReference>
<feature type="transmembrane region" description="Helical" evidence="1">
    <location>
        <begin position="277"/>
        <end position="299"/>
    </location>
</feature>
<feature type="transmembrane region" description="Helical" evidence="1">
    <location>
        <begin position="336"/>
        <end position="358"/>
    </location>
</feature>
<dbReference type="InterPro" id="IPR036259">
    <property type="entry name" value="MFS_trans_sf"/>
</dbReference>
<feature type="transmembrane region" description="Helical" evidence="1">
    <location>
        <begin position="305"/>
        <end position="324"/>
    </location>
</feature>
<dbReference type="PROSITE" id="PS50850">
    <property type="entry name" value="MFS"/>
    <property type="match status" value="1"/>
</dbReference>
<sequence>MNAKDIGKNRWVYPILCFFVTFLGGTLYSYSIIGYELQKLWGISVAEAGIPYFAFLCGYGYLMVLGGIFERRFRSEKIPMYLGAILFGLGFTNAGFVDRNIALFSMSYFVAGLGIALMDSMTLPIATSWVPDKPGLAVGIVRTGFGIAPLIVAPLFEHLFKVYGFSFSLRIVGILYLAISLTIAYLVKMNPSARKTKEYEDLGKALNDILSRKCFWLIWLLYFAGLFTPLAFIGYVKQIGVELASINPELMGYAIAVFSIFNGVGGIIYGKIIDSKGFLFTATLNYSSTILALATLWLYPSRPVFLILSPIIYLSLGGWMVIAPTEIRTITAHEKYSLSWPLLMTSYATAVLIGTMAMGIVRDALGEFRAVFPVLITIIVVLGLIPIYATYRNTCGSLAKKRKQV</sequence>
<feature type="transmembrane region" description="Helical" evidence="1">
    <location>
        <begin position="78"/>
        <end position="96"/>
    </location>
</feature>
<feature type="transmembrane region" description="Helical" evidence="1">
    <location>
        <begin position="135"/>
        <end position="156"/>
    </location>
</feature>
<dbReference type="Gene3D" id="1.20.1250.20">
    <property type="entry name" value="MFS general substrate transporter like domains"/>
    <property type="match status" value="2"/>
</dbReference>
<feature type="transmembrane region" description="Helical" evidence="1">
    <location>
        <begin position="50"/>
        <end position="69"/>
    </location>
</feature>
<organism evidence="3">
    <name type="scientific">Ignisphaera aggregans</name>
    <dbReference type="NCBI Taxonomy" id="334771"/>
    <lineage>
        <taxon>Archaea</taxon>
        <taxon>Thermoproteota</taxon>
        <taxon>Thermoprotei</taxon>
        <taxon>Desulfurococcales</taxon>
        <taxon>Desulfurococcaceae</taxon>
        <taxon>Ignisphaera</taxon>
    </lineage>
</organism>
<feature type="domain" description="Major facilitator superfamily (MFS) profile" evidence="2">
    <location>
        <begin position="10"/>
        <end position="394"/>
    </location>
</feature>
<dbReference type="AlphaFoldDB" id="A0A832C8R2"/>
<dbReference type="SUPFAM" id="SSF103473">
    <property type="entry name" value="MFS general substrate transporter"/>
    <property type="match status" value="1"/>
</dbReference>
<dbReference type="InterPro" id="IPR020846">
    <property type="entry name" value="MFS_dom"/>
</dbReference>
<keyword evidence="1" id="KW-0472">Membrane</keyword>